<dbReference type="InterPro" id="IPR050951">
    <property type="entry name" value="Retrovirus_Pol_polyprotein"/>
</dbReference>
<sequence>MLSVWERGTLRKRSIMPGTSKTCNKCGKSGHFGIVCKTKQGGQQNQRRDDKYGHKSAKSIVNYVESNDDDEYAFIVKNQSDKNDEIKINAGGVNMKCVIDSGASVNTISSALWKKLKIQKILCKSEKSEKKLYAYGSETPLEVLGKFTCEIYLNVKGQSESVEAEFYVIKGSRVSLLGKGTAIQLGVLKL</sequence>
<dbReference type="InterPro" id="IPR021109">
    <property type="entry name" value="Peptidase_aspartic_dom_sf"/>
</dbReference>
<dbReference type="InterPro" id="IPR001969">
    <property type="entry name" value="Aspartic_peptidase_AS"/>
</dbReference>
<dbReference type="EMBL" id="CACVKT020004142">
    <property type="protein sequence ID" value="CAC5388198.1"/>
    <property type="molecule type" value="Genomic_DNA"/>
</dbReference>
<dbReference type="PROSITE" id="PS00141">
    <property type="entry name" value="ASP_PROTEASE"/>
    <property type="match status" value="1"/>
</dbReference>
<organism evidence="1 2">
    <name type="scientific">Mytilus coruscus</name>
    <name type="common">Sea mussel</name>
    <dbReference type="NCBI Taxonomy" id="42192"/>
    <lineage>
        <taxon>Eukaryota</taxon>
        <taxon>Metazoa</taxon>
        <taxon>Spiralia</taxon>
        <taxon>Lophotrochozoa</taxon>
        <taxon>Mollusca</taxon>
        <taxon>Bivalvia</taxon>
        <taxon>Autobranchia</taxon>
        <taxon>Pteriomorphia</taxon>
        <taxon>Mytilida</taxon>
        <taxon>Mytiloidea</taxon>
        <taxon>Mytilidae</taxon>
        <taxon>Mytilinae</taxon>
        <taxon>Mytilus</taxon>
    </lineage>
</organism>
<dbReference type="GO" id="GO:0004190">
    <property type="term" value="F:aspartic-type endopeptidase activity"/>
    <property type="evidence" value="ECO:0007669"/>
    <property type="project" value="InterPro"/>
</dbReference>
<evidence type="ECO:0000313" key="2">
    <source>
        <dbReference type="Proteomes" id="UP000507470"/>
    </source>
</evidence>
<dbReference type="Gene3D" id="2.40.70.10">
    <property type="entry name" value="Acid Proteases"/>
    <property type="match status" value="1"/>
</dbReference>
<dbReference type="PANTHER" id="PTHR37984:SF11">
    <property type="entry name" value="INTEGRASE CATALYTIC DOMAIN-CONTAINING PROTEIN"/>
    <property type="match status" value="1"/>
</dbReference>
<dbReference type="AlphaFoldDB" id="A0A6J8BVY0"/>
<gene>
    <name evidence="1" type="ORF">MCOR_23477</name>
</gene>
<dbReference type="PANTHER" id="PTHR37984">
    <property type="entry name" value="PROTEIN CBG26694"/>
    <property type="match status" value="1"/>
</dbReference>
<dbReference type="GO" id="GO:0006508">
    <property type="term" value="P:proteolysis"/>
    <property type="evidence" value="ECO:0007669"/>
    <property type="project" value="InterPro"/>
</dbReference>
<evidence type="ECO:0000313" key="1">
    <source>
        <dbReference type="EMBL" id="CAC5388198.1"/>
    </source>
</evidence>
<dbReference type="CDD" id="cd00303">
    <property type="entry name" value="retropepsin_like"/>
    <property type="match status" value="1"/>
</dbReference>
<accession>A0A6J8BVY0</accession>
<evidence type="ECO:0008006" key="3">
    <source>
        <dbReference type="Google" id="ProtNLM"/>
    </source>
</evidence>
<dbReference type="Proteomes" id="UP000507470">
    <property type="component" value="Unassembled WGS sequence"/>
</dbReference>
<keyword evidence="2" id="KW-1185">Reference proteome</keyword>
<dbReference type="SUPFAM" id="SSF50630">
    <property type="entry name" value="Acid proteases"/>
    <property type="match status" value="1"/>
</dbReference>
<protein>
    <recommendedName>
        <fullName evidence="3">CCHC-type domain-containing protein</fullName>
    </recommendedName>
</protein>
<reference evidence="1 2" key="1">
    <citation type="submission" date="2020-06" db="EMBL/GenBank/DDBJ databases">
        <authorList>
            <person name="Li R."/>
            <person name="Bekaert M."/>
        </authorList>
    </citation>
    <scope>NUCLEOTIDE SEQUENCE [LARGE SCALE GENOMIC DNA]</scope>
    <source>
        <strain evidence="2">wild</strain>
    </source>
</reference>
<proteinExistence type="predicted"/>
<dbReference type="OrthoDB" id="10068942at2759"/>
<name>A0A6J8BVY0_MYTCO</name>